<keyword evidence="1" id="KW-0472">Membrane</keyword>
<reference evidence="2 3" key="1">
    <citation type="submission" date="2020-03" db="EMBL/GenBank/DDBJ databases">
        <title>Dissostichus mawsoni Genome sequencing and assembly.</title>
        <authorList>
            <person name="Park H."/>
        </authorList>
    </citation>
    <scope>NUCLEOTIDE SEQUENCE [LARGE SCALE GENOMIC DNA]</scope>
    <source>
        <strain evidence="2">DM0001</strain>
        <tissue evidence="2">Muscle</tissue>
    </source>
</reference>
<comment type="caution">
    <text evidence="2">The sequence shown here is derived from an EMBL/GenBank/DDBJ whole genome shotgun (WGS) entry which is preliminary data.</text>
</comment>
<evidence type="ECO:0000313" key="2">
    <source>
        <dbReference type="EMBL" id="KAF3853362.1"/>
    </source>
</evidence>
<evidence type="ECO:0000313" key="3">
    <source>
        <dbReference type="Proteomes" id="UP000518266"/>
    </source>
</evidence>
<accession>A0A7J5YUV5</accession>
<dbReference type="Proteomes" id="UP000518266">
    <property type="component" value="Unassembled WGS sequence"/>
</dbReference>
<dbReference type="EMBL" id="JAAKFY010000008">
    <property type="protein sequence ID" value="KAF3853362.1"/>
    <property type="molecule type" value="Genomic_DNA"/>
</dbReference>
<keyword evidence="1" id="KW-0812">Transmembrane</keyword>
<evidence type="ECO:0000256" key="1">
    <source>
        <dbReference type="SAM" id="Phobius"/>
    </source>
</evidence>
<proteinExistence type="predicted"/>
<gene>
    <name evidence="2" type="ORF">F7725_014050</name>
</gene>
<feature type="transmembrane region" description="Helical" evidence="1">
    <location>
        <begin position="31"/>
        <end position="53"/>
    </location>
</feature>
<dbReference type="AlphaFoldDB" id="A0A7J5YUV5"/>
<protein>
    <submittedName>
        <fullName evidence="2">Uncharacterized protein</fullName>
    </submittedName>
</protein>
<name>A0A7J5YUV5_DISMA</name>
<keyword evidence="3" id="KW-1185">Reference proteome</keyword>
<keyword evidence="1" id="KW-1133">Transmembrane helix</keyword>
<sequence>MSTPQMSKCSITRCRRTPVWLFMLMEDNTHMFFILSCAAILLATFSFIAVVACRPRHQNRTQIATSSNAMFLKNDDSEGHSRIFFNFNAQRGEKEPLLLQFGAPYSS</sequence>
<dbReference type="OrthoDB" id="10424780at2759"/>
<organism evidence="2 3">
    <name type="scientific">Dissostichus mawsoni</name>
    <name type="common">Antarctic cod</name>
    <dbReference type="NCBI Taxonomy" id="36200"/>
    <lineage>
        <taxon>Eukaryota</taxon>
        <taxon>Metazoa</taxon>
        <taxon>Chordata</taxon>
        <taxon>Craniata</taxon>
        <taxon>Vertebrata</taxon>
        <taxon>Euteleostomi</taxon>
        <taxon>Actinopterygii</taxon>
        <taxon>Neopterygii</taxon>
        <taxon>Teleostei</taxon>
        <taxon>Neoteleostei</taxon>
        <taxon>Acanthomorphata</taxon>
        <taxon>Eupercaria</taxon>
        <taxon>Perciformes</taxon>
        <taxon>Notothenioidei</taxon>
        <taxon>Nototheniidae</taxon>
        <taxon>Dissostichus</taxon>
    </lineage>
</organism>